<reference evidence="2 3" key="1">
    <citation type="submission" date="2017-08" db="EMBL/GenBank/DDBJ databases">
        <title>Infants hospitalized years apart are colonized by the same room-sourced microbial strains.</title>
        <authorList>
            <person name="Brooks B."/>
            <person name="Olm M.R."/>
            <person name="Firek B.A."/>
            <person name="Baker R."/>
            <person name="Thomas B.C."/>
            <person name="Morowitz M.J."/>
            <person name="Banfield J.F."/>
        </authorList>
    </citation>
    <scope>NUCLEOTIDE SEQUENCE [LARGE SCALE GENOMIC DNA]</scope>
    <source>
        <strain evidence="2">S2_012_000_R2_81</strain>
    </source>
</reference>
<evidence type="ECO:0000313" key="3">
    <source>
        <dbReference type="Proteomes" id="UP000249633"/>
    </source>
</evidence>
<name>A0A2W5E1C3_9BURK</name>
<evidence type="ECO:0000313" key="2">
    <source>
        <dbReference type="EMBL" id="PZP36543.1"/>
    </source>
</evidence>
<dbReference type="PANTHER" id="PTHR33570">
    <property type="entry name" value="4-CARBOXYMUCONOLACTONE DECARBOXYLASE FAMILY PROTEIN"/>
    <property type="match status" value="1"/>
</dbReference>
<dbReference type="Gene3D" id="1.20.1290.10">
    <property type="entry name" value="AhpD-like"/>
    <property type="match status" value="1"/>
</dbReference>
<dbReference type="PANTHER" id="PTHR33570:SF9">
    <property type="entry name" value="BLL4600 PROTEIN"/>
    <property type="match status" value="1"/>
</dbReference>
<accession>A0A2W5E1C3</accession>
<comment type="caution">
    <text evidence="2">The sequence shown here is derived from an EMBL/GenBank/DDBJ whole genome shotgun (WGS) entry which is preliminary data.</text>
</comment>
<gene>
    <name evidence="2" type="ORF">DI603_00835</name>
</gene>
<proteinExistence type="predicted"/>
<organism evidence="2 3">
    <name type="scientific">Roseateles depolymerans</name>
    <dbReference type="NCBI Taxonomy" id="76731"/>
    <lineage>
        <taxon>Bacteria</taxon>
        <taxon>Pseudomonadati</taxon>
        <taxon>Pseudomonadota</taxon>
        <taxon>Betaproteobacteria</taxon>
        <taxon>Burkholderiales</taxon>
        <taxon>Sphaerotilaceae</taxon>
        <taxon>Roseateles</taxon>
    </lineage>
</organism>
<protein>
    <submittedName>
        <fullName evidence="2">Carboxymuconolactone decarboxylase family protein</fullName>
    </submittedName>
</protein>
<sequence>MSGIDFSSPREAARPFTPQIAQFIEDTLFPQIWGDPTLSPRERSLITVAALIAGHHANELPAHLRRAVQNGLSKAELSAAITHLAFYAGVPAAVSASAIANATLGPLESAAADGSPGKG</sequence>
<dbReference type="SUPFAM" id="SSF69118">
    <property type="entry name" value="AhpD-like"/>
    <property type="match status" value="1"/>
</dbReference>
<dbReference type="GO" id="GO:0051920">
    <property type="term" value="F:peroxiredoxin activity"/>
    <property type="evidence" value="ECO:0007669"/>
    <property type="project" value="InterPro"/>
</dbReference>
<evidence type="ECO:0000259" key="1">
    <source>
        <dbReference type="Pfam" id="PF02627"/>
    </source>
</evidence>
<dbReference type="EMBL" id="QFOD01000001">
    <property type="protein sequence ID" value="PZP36543.1"/>
    <property type="molecule type" value="Genomic_DNA"/>
</dbReference>
<dbReference type="InterPro" id="IPR029032">
    <property type="entry name" value="AhpD-like"/>
</dbReference>
<dbReference type="InterPro" id="IPR003779">
    <property type="entry name" value="CMD-like"/>
</dbReference>
<dbReference type="Proteomes" id="UP000249633">
    <property type="component" value="Unassembled WGS sequence"/>
</dbReference>
<dbReference type="Pfam" id="PF02627">
    <property type="entry name" value="CMD"/>
    <property type="match status" value="1"/>
</dbReference>
<feature type="domain" description="Carboxymuconolactone decarboxylase-like" evidence="1">
    <location>
        <begin position="18"/>
        <end position="101"/>
    </location>
</feature>
<dbReference type="InterPro" id="IPR052512">
    <property type="entry name" value="4CMD/NDH-1_regulator"/>
</dbReference>
<dbReference type="AlphaFoldDB" id="A0A2W5E1C3"/>